<evidence type="ECO:0000313" key="16">
    <source>
        <dbReference type="Proteomes" id="UP001225378"/>
    </source>
</evidence>
<keyword evidence="5 11" id="KW-1003">Cell membrane</keyword>
<keyword evidence="11" id="KW-0997">Cell inner membrane</keyword>
<gene>
    <name evidence="15" type="primary">fliG</name>
    <name evidence="15" type="ORF">Q9L42_018530</name>
</gene>
<feature type="domain" description="Flagellar motor switch protein FliG N-terminal" evidence="14">
    <location>
        <begin position="7"/>
        <end position="108"/>
    </location>
</feature>
<dbReference type="RefSeq" id="WP_305906912.1">
    <property type="nucleotide sequence ID" value="NZ_CP157743.1"/>
</dbReference>
<reference evidence="15 16" key="1">
    <citation type="journal article" date="2024" name="Microbiology">
        <title>Methylomarinum rosea sp. nov., a novel halophilic methanotrophic bacterium from the hypersaline Lake Elton.</title>
        <authorList>
            <person name="Suleimanov R.Z."/>
            <person name="Oshkin I.Y."/>
            <person name="Danilova O.V."/>
            <person name="Suzina N.E."/>
            <person name="Dedysh S.N."/>
        </authorList>
    </citation>
    <scope>NUCLEOTIDE SEQUENCE [LARGE SCALE GENOMIC DNA]</scope>
    <source>
        <strain evidence="15 16">Ch1-1</strain>
    </source>
</reference>
<dbReference type="Pfam" id="PF01706">
    <property type="entry name" value="FliG_C"/>
    <property type="match status" value="1"/>
</dbReference>
<dbReference type="GO" id="GO:0005886">
    <property type="term" value="C:plasma membrane"/>
    <property type="evidence" value="ECO:0007669"/>
    <property type="project" value="UniProtKB-SubCell"/>
</dbReference>
<keyword evidence="15" id="KW-0966">Cell projection</keyword>
<dbReference type="GO" id="GO:0006935">
    <property type="term" value="P:chemotaxis"/>
    <property type="evidence" value="ECO:0007669"/>
    <property type="project" value="UniProtKB-KW"/>
</dbReference>
<dbReference type="Proteomes" id="UP001225378">
    <property type="component" value="Chromosome"/>
</dbReference>
<dbReference type="Pfam" id="PF14842">
    <property type="entry name" value="FliG_N"/>
    <property type="match status" value="1"/>
</dbReference>
<evidence type="ECO:0000256" key="3">
    <source>
        <dbReference type="ARBA" id="ARBA00010299"/>
    </source>
</evidence>
<protein>
    <recommendedName>
        <fullName evidence="4 11">Flagellar motor switch protein FliG</fullName>
    </recommendedName>
</protein>
<comment type="function">
    <text evidence="10 11">FliG is one of three proteins (FliG, FliN, FliM) that forms the rotor-mounted switch complex (C ring), located at the base of the basal body. This complex interacts with the CheY and CheZ chemotaxis proteins, in addition to contacting components of the motor that determine the direction of flagellar rotation.</text>
</comment>
<dbReference type="SUPFAM" id="SSF48029">
    <property type="entry name" value="FliG"/>
    <property type="match status" value="2"/>
</dbReference>
<evidence type="ECO:0000256" key="8">
    <source>
        <dbReference type="ARBA" id="ARBA00023136"/>
    </source>
</evidence>
<dbReference type="Pfam" id="PF14841">
    <property type="entry name" value="FliG_M"/>
    <property type="match status" value="1"/>
</dbReference>
<dbReference type="KEGG" id="mech:Q9L42_018530"/>
<evidence type="ECO:0000256" key="10">
    <source>
        <dbReference type="ARBA" id="ARBA00025598"/>
    </source>
</evidence>
<dbReference type="EMBL" id="CP157743">
    <property type="protein sequence ID" value="XBS20319.1"/>
    <property type="molecule type" value="Genomic_DNA"/>
</dbReference>
<keyword evidence="15" id="KW-0969">Cilium</keyword>
<dbReference type="InterPro" id="IPR023087">
    <property type="entry name" value="Flg_Motor_Flig_C"/>
</dbReference>
<feature type="domain" description="Flagellar motor switch protein FliG C-terminal" evidence="12">
    <location>
        <begin position="220"/>
        <end position="327"/>
    </location>
</feature>
<organism evidence="15 16">
    <name type="scientific">Methylomarinum roseum</name>
    <dbReference type="NCBI Taxonomy" id="3067653"/>
    <lineage>
        <taxon>Bacteria</taxon>
        <taxon>Pseudomonadati</taxon>
        <taxon>Pseudomonadota</taxon>
        <taxon>Gammaproteobacteria</taxon>
        <taxon>Methylococcales</taxon>
        <taxon>Methylococcaceae</taxon>
        <taxon>Methylomarinum</taxon>
    </lineage>
</organism>
<evidence type="ECO:0000256" key="6">
    <source>
        <dbReference type="ARBA" id="ARBA00022500"/>
    </source>
</evidence>
<evidence type="ECO:0000256" key="4">
    <source>
        <dbReference type="ARBA" id="ARBA00021870"/>
    </source>
</evidence>
<dbReference type="AlphaFoldDB" id="A0AAU7NTM8"/>
<dbReference type="PIRSF" id="PIRSF003161">
    <property type="entry name" value="FliG"/>
    <property type="match status" value="1"/>
</dbReference>
<keyword evidence="7 11" id="KW-0283">Flagellar rotation</keyword>
<keyword evidence="8 11" id="KW-0472">Membrane</keyword>
<dbReference type="InterPro" id="IPR028263">
    <property type="entry name" value="FliG_N"/>
</dbReference>
<evidence type="ECO:0000256" key="11">
    <source>
        <dbReference type="PIRNR" id="PIRNR003161"/>
    </source>
</evidence>
<dbReference type="GO" id="GO:0071973">
    <property type="term" value="P:bacterial-type flagellum-dependent cell motility"/>
    <property type="evidence" value="ECO:0007669"/>
    <property type="project" value="InterPro"/>
</dbReference>
<evidence type="ECO:0000259" key="14">
    <source>
        <dbReference type="Pfam" id="PF14842"/>
    </source>
</evidence>
<dbReference type="InterPro" id="IPR000090">
    <property type="entry name" value="Flg_Motor_Flig"/>
</dbReference>
<evidence type="ECO:0000256" key="9">
    <source>
        <dbReference type="ARBA" id="ARBA00023143"/>
    </source>
</evidence>
<dbReference type="InterPro" id="IPR032779">
    <property type="entry name" value="FliG_M"/>
</dbReference>
<keyword evidence="9 11" id="KW-0975">Bacterial flagellum</keyword>
<comment type="similarity">
    <text evidence="3 11">Belongs to the FliG family.</text>
</comment>
<evidence type="ECO:0000313" key="15">
    <source>
        <dbReference type="EMBL" id="XBS20319.1"/>
    </source>
</evidence>
<evidence type="ECO:0000256" key="2">
    <source>
        <dbReference type="ARBA" id="ARBA00004515"/>
    </source>
</evidence>
<dbReference type="Gene3D" id="1.10.220.30">
    <property type="match status" value="3"/>
</dbReference>
<name>A0AAU7NTM8_9GAMM</name>
<dbReference type="PANTHER" id="PTHR30534">
    <property type="entry name" value="FLAGELLAR MOTOR SWITCH PROTEIN FLIG"/>
    <property type="match status" value="1"/>
</dbReference>
<evidence type="ECO:0000259" key="13">
    <source>
        <dbReference type="Pfam" id="PF14841"/>
    </source>
</evidence>
<comment type="subcellular location">
    <subcellularLocation>
        <location evidence="1 11">Bacterial flagellum basal body</location>
    </subcellularLocation>
    <subcellularLocation>
        <location evidence="2 11">Cell inner membrane</location>
        <topology evidence="2 11">Peripheral membrane protein</topology>
        <orientation evidence="2 11">Cytoplasmic side</orientation>
    </subcellularLocation>
</comment>
<evidence type="ECO:0000256" key="5">
    <source>
        <dbReference type="ARBA" id="ARBA00022475"/>
    </source>
</evidence>
<dbReference type="PANTHER" id="PTHR30534:SF0">
    <property type="entry name" value="FLAGELLAR MOTOR SWITCH PROTEIN FLIG"/>
    <property type="match status" value="1"/>
</dbReference>
<evidence type="ECO:0000256" key="1">
    <source>
        <dbReference type="ARBA" id="ARBA00004117"/>
    </source>
</evidence>
<dbReference type="NCBIfam" id="TIGR00207">
    <property type="entry name" value="fliG"/>
    <property type="match status" value="1"/>
</dbReference>
<dbReference type="PRINTS" id="PR00954">
    <property type="entry name" value="FLGMOTORFLIG"/>
</dbReference>
<feature type="domain" description="Flagellar motor switch protein FliG middle" evidence="13">
    <location>
        <begin position="119"/>
        <end position="190"/>
    </location>
</feature>
<proteinExistence type="inferred from homology"/>
<dbReference type="GO" id="GO:0003774">
    <property type="term" value="F:cytoskeletal motor activity"/>
    <property type="evidence" value="ECO:0007669"/>
    <property type="project" value="InterPro"/>
</dbReference>
<keyword evidence="16" id="KW-1185">Reference proteome</keyword>
<accession>A0AAU7NTM8</accession>
<dbReference type="InterPro" id="IPR011002">
    <property type="entry name" value="FliG_a-hlx"/>
</dbReference>
<evidence type="ECO:0000259" key="12">
    <source>
        <dbReference type="Pfam" id="PF01706"/>
    </source>
</evidence>
<keyword evidence="15" id="KW-0282">Flagellum</keyword>
<evidence type="ECO:0000256" key="7">
    <source>
        <dbReference type="ARBA" id="ARBA00022779"/>
    </source>
</evidence>
<dbReference type="GO" id="GO:0009425">
    <property type="term" value="C:bacterial-type flagellum basal body"/>
    <property type="evidence" value="ECO:0007669"/>
    <property type="project" value="UniProtKB-SubCell"/>
</dbReference>
<dbReference type="FunFam" id="1.10.220.30:FF:000001">
    <property type="entry name" value="Flagellar motor switch protein FliG"/>
    <property type="match status" value="1"/>
</dbReference>
<sequence length="335" mass="36324">MAEENIKLTRAERASLLLLAIGQDRAATVLKNMGPKEVQLVGSTMARIGPISSDMVDNVLEEFISEVKNETGLGMDSDEYIRSMLTNALGADKAGSIIDRILLGANSKGIEQLKWMDTRSIADLIRLEHPQIIAIILSLLDADQSAEILALLPQNMRSDILMRIATMEGVQPAALRELDDIMEKQLTGSDSVKSSAVGGVDAAANILNFSDGSISEMMMEDINESNPDLGQQIQDKMFIFDDLIVIDDRGIQTLLREISTDQLLVALRGVDDELKNKIFGNMSKRAAEMLRDDLEASPPTKLSEVEAAQKDILAIAKKLADSGEISLGGGGDELV</sequence>
<keyword evidence="6 11" id="KW-0145">Chemotaxis</keyword>